<accession>A0ABY2XA73</accession>
<dbReference type="InterPro" id="IPR036291">
    <property type="entry name" value="NAD(P)-bd_dom_sf"/>
</dbReference>
<dbReference type="Pfam" id="PF03435">
    <property type="entry name" value="Sacchrp_dh_NADP"/>
    <property type="match status" value="1"/>
</dbReference>
<dbReference type="SUPFAM" id="SSF51735">
    <property type="entry name" value="NAD(P)-binding Rossmann-fold domains"/>
    <property type="match status" value="1"/>
</dbReference>
<feature type="domain" description="Saccharopine dehydrogenase NADP binding" evidence="1">
    <location>
        <begin position="3"/>
        <end position="99"/>
    </location>
</feature>
<evidence type="ECO:0000259" key="1">
    <source>
        <dbReference type="Pfam" id="PF03435"/>
    </source>
</evidence>
<dbReference type="RefSeq" id="WP_138863509.1">
    <property type="nucleotide sequence ID" value="NZ_VCPC01000002.1"/>
</dbReference>
<protein>
    <submittedName>
        <fullName evidence="3">DUF4166 domain-containing protein</fullName>
    </submittedName>
</protein>
<name>A0ABY2XA73_9RHOB</name>
<dbReference type="PANTHER" id="PTHR43796:SF2">
    <property type="entry name" value="CARBOXYNORSPERMIDINE SYNTHASE"/>
    <property type="match status" value="1"/>
</dbReference>
<feature type="domain" description="DUF4166" evidence="2">
    <location>
        <begin position="368"/>
        <end position="524"/>
    </location>
</feature>
<evidence type="ECO:0000313" key="4">
    <source>
        <dbReference type="Proteomes" id="UP001191082"/>
    </source>
</evidence>
<dbReference type="Proteomes" id="UP001191082">
    <property type="component" value="Unassembled WGS sequence"/>
</dbReference>
<evidence type="ECO:0000259" key="2">
    <source>
        <dbReference type="Pfam" id="PF13761"/>
    </source>
</evidence>
<dbReference type="InterPro" id="IPR005097">
    <property type="entry name" value="Sacchrp_dh_NADP-bd"/>
</dbReference>
<gene>
    <name evidence="3" type="ORF">FGK64_09155</name>
</gene>
<dbReference type="EMBL" id="VCPC01000002">
    <property type="protein sequence ID" value="TMV12953.1"/>
    <property type="molecule type" value="Genomic_DNA"/>
</dbReference>
<dbReference type="Gene3D" id="3.40.50.720">
    <property type="entry name" value="NAD(P)-binding Rossmann-like Domain"/>
    <property type="match status" value="1"/>
</dbReference>
<evidence type="ECO:0000313" key="3">
    <source>
        <dbReference type="EMBL" id="TMV12953.1"/>
    </source>
</evidence>
<organism evidence="3 4">
    <name type="scientific">Arenibacterium halophilum</name>
    <dbReference type="NCBI Taxonomy" id="2583821"/>
    <lineage>
        <taxon>Bacteria</taxon>
        <taxon>Pseudomonadati</taxon>
        <taxon>Pseudomonadota</taxon>
        <taxon>Alphaproteobacteria</taxon>
        <taxon>Rhodobacterales</taxon>
        <taxon>Paracoccaceae</taxon>
        <taxon>Arenibacterium</taxon>
    </lineage>
</organism>
<dbReference type="InterPro" id="IPR025311">
    <property type="entry name" value="DUF4166"/>
</dbReference>
<reference evidence="3 4" key="1">
    <citation type="submission" date="2019-05" db="EMBL/GenBank/DDBJ databases">
        <title>Marivita sp. nov. isolated from sea sediment.</title>
        <authorList>
            <person name="Kim W."/>
        </authorList>
    </citation>
    <scope>NUCLEOTIDE SEQUENCE [LARGE SCALE GENOMIC DNA]</scope>
    <source>
        <strain evidence="3 4">CAU 1492</strain>
    </source>
</reference>
<sequence>MKILVLGGYGVFGARLAKLLVADGHDVCIAGRDLEQSRSCGRAFGCRAIRMDRSGSLEALADYGVVVDAAGPFHAYGDDPYRLARAAIAADVHYLDLSDNADFCAGITALDAWARQAGLCVVSGLSSVPALSSAAVRALSGTDVPVVIDTAILPGNRAPRGMSVMQSILSQAGRPMPAWIGNQWERTFGWSDPANYTLPGGLVRQGWQIEVPDQRLFPAHFGAETVRFRAGLELGIMRYGLAVFAMLCRIVPVPVTRPVVRGFKVLADLLAPLGSGRGGMSVTVTTRHEHRSWRLLAEDGDGPFIPAVAARALLRRAELPVGARPAIEAITLAEAEAAMADLRVVTERSSAPTTPIFPRVLGKDFDALPGAVKNTHQTLGTSRWVGRCKVQRGKGAWARLLCALFRFPDAASDAEVEVTKTVTPRGETWTRRFDQARFRSHLSVGPEGMRERFGPFTFLIGLQVDKGALHYPVTAGRLGPIPLPRWMLPLSEAREFAEDGSFHFDVAIHAPLTGSLMVRYSGVLAAKRSGDATRPPKPITL</sequence>
<dbReference type="PANTHER" id="PTHR43796">
    <property type="entry name" value="CARBOXYNORSPERMIDINE SYNTHASE"/>
    <property type="match status" value="1"/>
</dbReference>
<dbReference type="Pfam" id="PF13761">
    <property type="entry name" value="DUF4166"/>
    <property type="match status" value="1"/>
</dbReference>
<keyword evidence="4" id="KW-1185">Reference proteome</keyword>
<comment type="caution">
    <text evidence="3">The sequence shown here is derived from an EMBL/GenBank/DDBJ whole genome shotgun (WGS) entry which is preliminary data.</text>
</comment>
<proteinExistence type="predicted"/>